<evidence type="ECO:0000313" key="2">
    <source>
        <dbReference type="EMBL" id="GAG36985.1"/>
    </source>
</evidence>
<organism evidence="2">
    <name type="scientific">marine sediment metagenome</name>
    <dbReference type="NCBI Taxonomy" id="412755"/>
    <lineage>
        <taxon>unclassified sequences</taxon>
        <taxon>metagenomes</taxon>
        <taxon>ecological metagenomes</taxon>
    </lineage>
</organism>
<sequence length="203" mass="22494">MTEIMTFLTDELTPDREVVLRHQGIPPGKVVPKQIEMLCTRAFDLVLKTAAPVGILSEISKSDFATVYRGEGRNEPDTPVGDIFSHAHDLALFALTLGKRISQEIEERFTSNDFALACMLDSVASAATDLMAETAQNHVREVLSQRGRITPATGVLRYSPGYCGWHISGQRKLFEFLRPEQIGISLRDSFLMQPLKSVSGVMI</sequence>
<evidence type="ECO:0000259" key="1">
    <source>
        <dbReference type="Pfam" id="PF02965"/>
    </source>
</evidence>
<dbReference type="InterPro" id="IPR037010">
    <property type="entry name" value="VitB12-dep_Met_synth_activ_sf"/>
</dbReference>
<dbReference type="GO" id="GO:0008705">
    <property type="term" value="F:methionine synthase activity"/>
    <property type="evidence" value="ECO:0007669"/>
    <property type="project" value="InterPro"/>
</dbReference>
<dbReference type="SUPFAM" id="SSF56507">
    <property type="entry name" value="Methionine synthase activation domain-like"/>
    <property type="match status" value="1"/>
</dbReference>
<protein>
    <recommendedName>
        <fullName evidence="1">AdoMet activation domain-containing protein</fullName>
    </recommendedName>
</protein>
<dbReference type="InterPro" id="IPR004223">
    <property type="entry name" value="VitB12-dep_Met_synth_activ_dom"/>
</dbReference>
<dbReference type="Gene3D" id="3.40.109.40">
    <property type="match status" value="1"/>
</dbReference>
<name>X0X1U8_9ZZZZ</name>
<feature type="domain" description="AdoMet activation" evidence="1">
    <location>
        <begin position="90"/>
        <end position="202"/>
    </location>
</feature>
<feature type="non-terminal residue" evidence="2">
    <location>
        <position position="203"/>
    </location>
</feature>
<dbReference type="AlphaFoldDB" id="X0X1U8"/>
<dbReference type="EMBL" id="BARS01044513">
    <property type="protein sequence ID" value="GAG36985.1"/>
    <property type="molecule type" value="Genomic_DNA"/>
</dbReference>
<proteinExistence type="predicted"/>
<reference evidence="2" key="1">
    <citation type="journal article" date="2014" name="Front. Microbiol.">
        <title>High frequency of phylogenetically diverse reductive dehalogenase-homologous genes in deep subseafloor sedimentary metagenomes.</title>
        <authorList>
            <person name="Kawai M."/>
            <person name="Futagami T."/>
            <person name="Toyoda A."/>
            <person name="Takaki Y."/>
            <person name="Nishi S."/>
            <person name="Hori S."/>
            <person name="Arai W."/>
            <person name="Tsubouchi T."/>
            <person name="Morono Y."/>
            <person name="Uchiyama I."/>
            <person name="Ito T."/>
            <person name="Fujiyama A."/>
            <person name="Inagaki F."/>
            <person name="Takami H."/>
        </authorList>
    </citation>
    <scope>NUCLEOTIDE SEQUENCE</scope>
    <source>
        <strain evidence="2">Expedition CK06-06</strain>
    </source>
</reference>
<gene>
    <name evidence="2" type="ORF">S01H1_67236</name>
</gene>
<dbReference type="Pfam" id="PF02965">
    <property type="entry name" value="Met_synt_B12"/>
    <property type="match status" value="1"/>
</dbReference>
<accession>X0X1U8</accession>
<comment type="caution">
    <text evidence="2">The sequence shown here is derived from an EMBL/GenBank/DDBJ whole genome shotgun (WGS) entry which is preliminary data.</text>
</comment>